<evidence type="ECO:0000313" key="3">
    <source>
        <dbReference type="Proteomes" id="UP000663864"/>
    </source>
</evidence>
<dbReference type="EMBL" id="CAJNOT010002494">
    <property type="protein sequence ID" value="CAF1320959.1"/>
    <property type="molecule type" value="Genomic_DNA"/>
</dbReference>
<sequence length="145" mass="16967">MELLTYNDSDTYSEFDVGCYCFDDQIEDLAVDQFFNAELNHEIMTKKDFINSVIYDSSNLDIDQQSSINYLISLKSTSVVGRGRFKTKAIDEYNQELPVSRISDFDSEKDFYPKLPRITKLPSAYSRKREDQTIQICTNFKKENY</sequence>
<evidence type="ECO:0000313" key="2">
    <source>
        <dbReference type="EMBL" id="CAF3849874.1"/>
    </source>
</evidence>
<evidence type="ECO:0000313" key="1">
    <source>
        <dbReference type="EMBL" id="CAF1320959.1"/>
    </source>
</evidence>
<dbReference type="EMBL" id="CAJOBD010002031">
    <property type="protein sequence ID" value="CAF3849874.1"/>
    <property type="molecule type" value="Genomic_DNA"/>
</dbReference>
<name>A0A815F4E6_9BILA</name>
<accession>A0A815F4E6</accession>
<dbReference type="AlphaFoldDB" id="A0A815F4E6"/>
<reference evidence="1" key="1">
    <citation type="submission" date="2021-02" db="EMBL/GenBank/DDBJ databases">
        <authorList>
            <person name="Nowell W R."/>
        </authorList>
    </citation>
    <scope>NUCLEOTIDE SEQUENCE</scope>
</reference>
<organism evidence="1 3">
    <name type="scientific">Rotaria sordida</name>
    <dbReference type="NCBI Taxonomy" id="392033"/>
    <lineage>
        <taxon>Eukaryota</taxon>
        <taxon>Metazoa</taxon>
        <taxon>Spiralia</taxon>
        <taxon>Gnathifera</taxon>
        <taxon>Rotifera</taxon>
        <taxon>Eurotatoria</taxon>
        <taxon>Bdelloidea</taxon>
        <taxon>Philodinida</taxon>
        <taxon>Philodinidae</taxon>
        <taxon>Rotaria</taxon>
    </lineage>
</organism>
<comment type="caution">
    <text evidence="1">The sequence shown here is derived from an EMBL/GenBank/DDBJ whole genome shotgun (WGS) entry which is preliminary data.</text>
</comment>
<dbReference type="Proteomes" id="UP000663836">
    <property type="component" value="Unassembled WGS sequence"/>
</dbReference>
<protein>
    <submittedName>
        <fullName evidence="1">Uncharacterized protein</fullName>
    </submittedName>
</protein>
<gene>
    <name evidence="2" type="ORF">JBS370_LOCUS18181</name>
    <name evidence="1" type="ORF">ZHD862_LOCUS29009</name>
</gene>
<dbReference type="Proteomes" id="UP000663864">
    <property type="component" value="Unassembled WGS sequence"/>
</dbReference>
<proteinExistence type="predicted"/>